<feature type="chain" id="PRO_5013393402" evidence="1">
    <location>
        <begin position="21"/>
        <end position="119"/>
    </location>
</feature>
<protein>
    <submittedName>
        <fullName evidence="2">Uncharacterized protein</fullName>
    </submittedName>
</protein>
<keyword evidence="1" id="KW-0732">Signal</keyword>
<name>A0A224YK81_9ACAR</name>
<dbReference type="PROSITE" id="PS51257">
    <property type="entry name" value="PROKAR_LIPOPROTEIN"/>
    <property type="match status" value="1"/>
</dbReference>
<dbReference type="EMBL" id="GFPF01003106">
    <property type="protein sequence ID" value="MAA14252.1"/>
    <property type="molecule type" value="Transcribed_RNA"/>
</dbReference>
<organism evidence="2">
    <name type="scientific">Rhipicephalus zambeziensis</name>
    <dbReference type="NCBI Taxonomy" id="60191"/>
    <lineage>
        <taxon>Eukaryota</taxon>
        <taxon>Metazoa</taxon>
        <taxon>Ecdysozoa</taxon>
        <taxon>Arthropoda</taxon>
        <taxon>Chelicerata</taxon>
        <taxon>Arachnida</taxon>
        <taxon>Acari</taxon>
        <taxon>Parasitiformes</taxon>
        <taxon>Ixodida</taxon>
        <taxon>Ixodoidea</taxon>
        <taxon>Ixodidae</taxon>
        <taxon>Rhipicephalinae</taxon>
        <taxon>Rhipicephalus</taxon>
        <taxon>Rhipicephalus</taxon>
    </lineage>
</organism>
<proteinExistence type="predicted"/>
<reference evidence="2" key="1">
    <citation type="journal article" date="2017" name="Parasit. Vectors">
        <title>Sialotranscriptomics of Rhipicephalus zambeziensis reveals intricate expression profiles of secretory proteins and suggests tight temporal transcriptional regulation during blood-feeding.</title>
        <authorList>
            <person name="de Castro M.H."/>
            <person name="de Klerk D."/>
            <person name="Pienaar R."/>
            <person name="Rees D.J.G."/>
            <person name="Mans B.J."/>
        </authorList>
    </citation>
    <scope>NUCLEOTIDE SEQUENCE</scope>
    <source>
        <tissue evidence="2">Salivary glands</tissue>
    </source>
</reference>
<dbReference type="AlphaFoldDB" id="A0A224YK81"/>
<evidence type="ECO:0000256" key="1">
    <source>
        <dbReference type="SAM" id="SignalP"/>
    </source>
</evidence>
<accession>A0A224YK81</accession>
<evidence type="ECO:0000313" key="2">
    <source>
        <dbReference type="EMBL" id="MAA14252.1"/>
    </source>
</evidence>
<feature type="signal peptide" evidence="1">
    <location>
        <begin position="1"/>
        <end position="20"/>
    </location>
</feature>
<sequence length="119" mass="14088">MKMRILVALLLAFACGGTIIRYNPSCPNKEALKCKEQNLEFACFVKDERTTYRTCVPLGTNCSSYWEKYCRGEKRFVWCAYYRHEEAYCCYCECCMWKDVRSSVVNRTYCDNDEIFNPQ</sequence>